<proteinExistence type="predicted"/>
<dbReference type="Proteomes" id="UP000361468">
    <property type="component" value="Unassembled WGS sequence"/>
</dbReference>
<comment type="caution">
    <text evidence="3">The sequence shown here is derived from an EMBL/GenBank/DDBJ whole genome shotgun (WGS) entry which is preliminary data.</text>
</comment>
<keyword evidence="4" id="KW-1185">Reference proteome</keyword>
<name>A0ABY6WM16_9BURK</name>
<protein>
    <submittedName>
        <fullName evidence="3">Phage head morphogenesis protein</fullName>
    </submittedName>
</protein>
<dbReference type="InterPro" id="IPR006528">
    <property type="entry name" value="Phage_head_morphogenesis_dom"/>
</dbReference>
<feature type="region of interest" description="Disordered" evidence="1">
    <location>
        <begin position="1"/>
        <end position="27"/>
    </location>
</feature>
<feature type="domain" description="Phage head morphogenesis" evidence="2">
    <location>
        <begin position="138"/>
        <end position="244"/>
    </location>
</feature>
<evidence type="ECO:0000256" key="1">
    <source>
        <dbReference type="SAM" id="MobiDB-lite"/>
    </source>
</evidence>
<evidence type="ECO:0000313" key="4">
    <source>
        <dbReference type="Proteomes" id="UP000361468"/>
    </source>
</evidence>
<evidence type="ECO:0000259" key="2">
    <source>
        <dbReference type="Pfam" id="PF04233"/>
    </source>
</evidence>
<evidence type="ECO:0000313" key="3">
    <source>
        <dbReference type="EMBL" id="VVE69171.1"/>
    </source>
</evidence>
<dbReference type="NCBIfam" id="TIGR01641">
    <property type="entry name" value="phageSPP1_gp7"/>
    <property type="match status" value="1"/>
</dbReference>
<gene>
    <name evidence="3" type="ORF">PPN31119_03196</name>
</gene>
<feature type="compositionally biased region" description="Basic residues" evidence="1">
    <location>
        <begin position="10"/>
        <end position="20"/>
    </location>
</feature>
<reference evidence="3 4" key="1">
    <citation type="submission" date="2019-08" db="EMBL/GenBank/DDBJ databases">
        <authorList>
            <person name="Peeters C."/>
        </authorList>
    </citation>
    <scope>NUCLEOTIDE SEQUENCE [LARGE SCALE GENOMIC DNA]</scope>
    <source>
        <strain evidence="3 4">LMG 31119</strain>
    </source>
</reference>
<dbReference type="Pfam" id="PF04233">
    <property type="entry name" value="Phage_Mu_F"/>
    <property type="match status" value="1"/>
</dbReference>
<dbReference type="RefSeq" id="WP_150646385.1">
    <property type="nucleotide sequence ID" value="NZ_CABPSO010000010.1"/>
</dbReference>
<accession>A0ABY6WM16</accession>
<sequence length="252" mass="27804">MSYTVDRTRKGNGKRNRNRNPVRTTATEARYRTQLRKIASHVAALVNGVDDDLAGVPTLEQVLRQYSDALDGWARRTAAQMLDDVARNDASAWSRLSDEIGRALSDEIRNAPTGQTLFQLMEEQVGLIKSIPLDAAQRVHELAIDGLSTGRRAADISREIQNSGGVVKSRADLIARTEVSRSASSLTEARARHVGSEGYFWRTAGDGDVRHSHAEMEGKYVRWDSPPTLDGMTGHAGCFPNCRCYPEPDLPD</sequence>
<dbReference type="EMBL" id="CABPSO010000010">
    <property type="protein sequence ID" value="VVE69171.1"/>
    <property type="molecule type" value="Genomic_DNA"/>
</dbReference>
<organism evidence="3 4">
    <name type="scientific">Pandoraea pnomenusa</name>
    <dbReference type="NCBI Taxonomy" id="93220"/>
    <lineage>
        <taxon>Bacteria</taxon>
        <taxon>Pseudomonadati</taxon>
        <taxon>Pseudomonadota</taxon>
        <taxon>Betaproteobacteria</taxon>
        <taxon>Burkholderiales</taxon>
        <taxon>Burkholderiaceae</taxon>
        <taxon>Pandoraea</taxon>
    </lineage>
</organism>